<gene>
    <name evidence="2" type="ORF">QBC42DRAFT_310868</name>
</gene>
<dbReference type="AlphaFoldDB" id="A0AAV9HIY5"/>
<dbReference type="Proteomes" id="UP001321749">
    <property type="component" value="Unassembled WGS sequence"/>
</dbReference>
<dbReference type="InterPro" id="IPR010730">
    <property type="entry name" value="HET"/>
</dbReference>
<keyword evidence="3" id="KW-1185">Reference proteome</keyword>
<accession>A0AAV9HIY5</accession>
<dbReference type="EMBL" id="MU865027">
    <property type="protein sequence ID" value="KAK4459800.1"/>
    <property type="molecule type" value="Genomic_DNA"/>
</dbReference>
<organism evidence="2 3">
    <name type="scientific">Cladorrhinum samala</name>
    <dbReference type="NCBI Taxonomy" id="585594"/>
    <lineage>
        <taxon>Eukaryota</taxon>
        <taxon>Fungi</taxon>
        <taxon>Dikarya</taxon>
        <taxon>Ascomycota</taxon>
        <taxon>Pezizomycotina</taxon>
        <taxon>Sordariomycetes</taxon>
        <taxon>Sordariomycetidae</taxon>
        <taxon>Sordariales</taxon>
        <taxon>Podosporaceae</taxon>
        <taxon>Cladorrhinum</taxon>
    </lineage>
</organism>
<dbReference type="Pfam" id="PF06985">
    <property type="entry name" value="HET"/>
    <property type="match status" value="1"/>
</dbReference>
<reference evidence="2" key="1">
    <citation type="journal article" date="2023" name="Mol. Phylogenet. Evol.">
        <title>Genome-scale phylogeny and comparative genomics of the fungal order Sordariales.</title>
        <authorList>
            <person name="Hensen N."/>
            <person name="Bonometti L."/>
            <person name="Westerberg I."/>
            <person name="Brannstrom I.O."/>
            <person name="Guillou S."/>
            <person name="Cros-Aarteil S."/>
            <person name="Calhoun S."/>
            <person name="Haridas S."/>
            <person name="Kuo A."/>
            <person name="Mondo S."/>
            <person name="Pangilinan J."/>
            <person name="Riley R."/>
            <person name="LaButti K."/>
            <person name="Andreopoulos B."/>
            <person name="Lipzen A."/>
            <person name="Chen C."/>
            <person name="Yan M."/>
            <person name="Daum C."/>
            <person name="Ng V."/>
            <person name="Clum A."/>
            <person name="Steindorff A."/>
            <person name="Ohm R.A."/>
            <person name="Martin F."/>
            <person name="Silar P."/>
            <person name="Natvig D.O."/>
            <person name="Lalanne C."/>
            <person name="Gautier V."/>
            <person name="Ament-Velasquez S.L."/>
            <person name="Kruys A."/>
            <person name="Hutchinson M.I."/>
            <person name="Powell A.J."/>
            <person name="Barry K."/>
            <person name="Miller A.N."/>
            <person name="Grigoriev I.V."/>
            <person name="Debuchy R."/>
            <person name="Gladieux P."/>
            <person name="Hiltunen Thoren M."/>
            <person name="Johannesson H."/>
        </authorList>
    </citation>
    <scope>NUCLEOTIDE SEQUENCE</scope>
    <source>
        <strain evidence="2">PSN324</strain>
    </source>
</reference>
<protein>
    <submittedName>
        <fullName evidence="2">Heterokaryon incompatibility protein-domain-containing protein</fullName>
    </submittedName>
</protein>
<evidence type="ECO:0000259" key="1">
    <source>
        <dbReference type="Pfam" id="PF06985"/>
    </source>
</evidence>
<comment type="caution">
    <text evidence="2">The sequence shown here is derived from an EMBL/GenBank/DDBJ whole genome shotgun (WGS) entry which is preliminary data.</text>
</comment>
<sequence length="800" mass="90124">MAGQTSHSAGGNSAARAFRCPPWPPRAAVDENYPDLIGIGFLSAKANGSADDGGGLMALGDLIDATLCEECRKIRVLGAECKSSFTHMSLANMKGNTRRCHLCKVLVEALEPSWHPVHPHAMVDRSKLSSEDQLQRESAEVVIYAWAHPQTPDDVTYLVAFLSHADVDDGICTIRIYKSQVSIVPRDDVALPDHRFQVRDRKLERIRAWMREDWTKWEASTDPIQHGDQFPPRLLDLGAANAQLDGSRIEFDPDRPVRLLDTRDARKIRIPNGMAWFPYVVLSHRWGPSTAACRTTKKNALRRYREGVKVSDLCQTFQDAILVALEMGMPYIWIDSLCIIQDDEDDWKAQSAYMDDIYTNSLLAIAAHSYPDRADGGSGFLESAFASEGSEPVPLGSIPSPTTPTTTLYARHDRMFEVSIYNSPLSPRGWVLQERLLSPRIVHFFPSQLYYESRQFGIVRSEDRTPALRDPDQLREAVFRRENTRGSTPMDWFRVVERYSACALTQPRDKLVAVAGIAKHFQKRSGVTYLAGLWEDRAAKGLLWVARGPRLKKMAGRAPSWSWASVDGAVRYPSLLLQRPFRVLPCLQLVSVRKSSVEEPKHIMGQEDNVKGLYVGGYVRHAVLSNDWMTKRDSLLAYYPVDWKGQAVVDLDPRGVYRELRGEDGRAVGWASLDEDEAGACPLADSDVYTAIVATEEAWVLPSDPSNVVYRTHPHTPQYDAFYATGRVQATFNSPTFDPPVDNSGVEQRELVMTYWTILLRPEDPSKVGESSARLTRVGFAQIFDRRWQRPDDWRMVELV</sequence>
<reference evidence="2" key="2">
    <citation type="submission" date="2023-06" db="EMBL/GenBank/DDBJ databases">
        <authorList>
            <consortium name="Lawrence Berkeley National Laboratory"/>
            <person name="Mondo S.J."/>
            <person name="Hensen N."/>
            <person name="Bonometti L."/>
            <person name="Westerberg I."/>
            <person name="Brannstrom I.O."/>
            <person name="Guillou S."/>
            <person name="Cros-Aarteil S."/>
            <person name="Calhoun S."/>
            <person name="Haridas S."/>
            <person name="Kuo A."/>
            <person name="Pangilinan J."/>
            <person name="Riley R."/>
            <person name="Labutti K."/>
            <person name="Andreopoulos B."/>
            <person name="Lipzen A."/>
            <person name="Chen C."/>
            <person name="Yanf M."/>
            <person name="Daum C."/>
            <person name="Ng V."/>
            <person name="Clum A."/>
            <person name="Steindorff A."/>
            <person name="Ohm R."/>
            <person name="Martin F."/>
            <person name="Silar P."/>
            <person name="Natvig D."/>
            <person name="Lalanne C."/>
            <person name="Gautier V."/>
            <person name="Ament-Velasquez S.L."/>
            <person name="Kruys A."/>
            <person name="Hutchinson M.I."/>
            <person name="Powell A.J."/>
            <person name="Barry K."/>
            <person name="Miller A.N."/>
            <person name="Grigoriev I.V."/>
            <person name="Debuchy R."/>
            <person name="Gladieux P."/>
            <person name="Thoren M.H."/>
            <person name="Johannesson H."/>
        </authorList>
    </citation>
    <scope>NUCLEOTIDE SEQUENCE</scope>
    <source>
        <strain evidence="2">PSN324</strain>
    </source>
</reference>
<dbReference type="PANTHER" id="PTHR33112">
    <property type="entry name" value="DOMAIN PROTEIN, PUTATIVE-RELATED"/>
    <property type="match status" value="1"/>
</dbReference>
<dbReference type="PANTHER" id="PTHR33112:SF8">
    <property type="entry name" value="HETEROKARYON INCOMPATIBILITY DOMAIN-CONTAINING PROTEIN"/>
    <property type="match status" value="1"/>
</dbReference>
<proteinExistence type="predicted"/>
<evidence type="ECO:0000313" key="3">
    <source>
        <dbReference type="Proteomes" id="UP001321749"/>
    </source>
</evidence>
<feature type="domain" description="Heterokaryon incompatibility" evidence="1">
    <location>
        <begin position="279"/>
        <end position="434"/>
    </location>
</feature>
<evidence type="ECO:0000313" key="2">
    <source>
        <dbReference type="EMBL" id="KAK4459800.1"/>
    </source>
</evidence>
<name>A0AAV9HIY5_9PEZI</name>